<evidence type="ECO:0000256" key="2">
    <source>
        <dbReference type="ARBA" id="ARBA00022679"/>
    </source>
</evidence>
<proteinExistence type="predicted"/>
<dbReference type="Pfam" id="PF03734">
    <property type="entry name" value="YkuD"/>
    <property type="match status" value="1"/>
</dbReference>
<keyword evidence="3 6" id="KW-0133">Cell shape</keyword>
<feature type="chain" id="PRO_5015635449" evidence="7">
    <location>
        <begin position="31"/>
        <end position="499"/>
    </location>
</feature>
<dbReference type="InterPro" id="IPR050979">
    <property type="entry name" value="LD-transpeptidase"/>
</dbReference>
<evidence type="ECO:0000256" key="3">
    <source>
        <dbReference type="ARBA" id="ARBA00022960"/>
    </source>
</evidence>
<evidence type="ECO:0000256" key="5">
    <source>
        <dbReference type="ARBA" id="ARBA00023316"/>
    </source>
</evidence>
<dbReference type="GO" id="GO:0071555">
    <property type="term" value="P:cell wall organization"/>
    <property type="evidence" value="ECO:0007669"/>
    <property type="project" value="UniProtKB-UniRule"/>
</dbReference>
<dbReference type="EC" id="2.-.-.-" evidence="9"/>
<feature type="active site" description="Nucleophile" evidence="6">
    <location>
        <position position="474"/>
    </location>
</feature>
<dbReference type="PANTHER" id="PTHR30582:SF2">
    <property type="entry name" value="L,D-TRANSPEPTIDASE YCIB-RELATED"/>
    <property type="match status" value="1"/>
</dbReference>
<evidence type="ECO:0000259" key="8">
    <source>
        <dbReference type="PROSITE" id="PS52029"/>
    </source>
</evidence>
<name>A0A2T0B8V1_9CLOT</name>
<protein>
    <submittedName>
        <fullName evidence="9">Putative L,D-transpeptidase YciB</fullName>
        <ecNumber evidence="9">2.-.-.-</ecNumber>
    </submittedName>
</protein>
<keyword evidence="10" id="KW-1185">Reference proteome</keyword>
<dbReference type="GO" id="GO:0071972">
    <property type="term" value="F:peptidoglycan L,D-transpeptidase activity"/>
    <property type="evidence" value="ECO:0007669"/>
    <property type="project" value="TreeGrafter"/>
</dbReference>
<gene>
    <name evidence="9" type="primary">yciB</name>
    <name evidence="9" type="ORF">CLLI_03540</name>
</gene>
<dbReference type="OrthoDB" id="177750at2"/>
<dbReference type="EMBL" id="PVXO01000007">
    <property type="protein sequence ID" value="PRR80328.1"/>
    <property type="molecule type" value="Genomic_DNA"/>
</dbReference>
<dbReference type="GO" id="GO:0018104">
    <property type="term" value="P:peptidoglycan-protein cross-linking"/>
    <property type="evidence" value="ECO:0007669"/>
    <property type="project" value="TreeGrafter"/>
</dbReference>
<evidence type="ECO:0000256" key="1">
    <source>
        <dbReference type="ARBA" id="ARBA00004752"/>
    </source>
</evidence>
<feature type="signal peptide" evidence="7">
    <location>
        <begin position="1"/>
        <end position="30"/>
    </location>
</feature>
<dbReference type="AlphaFoldDB" id="A0A2T0B8V1"/>
<dbReference type="SUPFAM" id="SSF141523">
    <property type="entry name" value="L,D-transpeptidase catalytic domain-like"/>
    <property type="match status" value="1"/>
</dbReference>
<dbReference type="Gene3D" id="2.40.440.10">
    <property type="entry name" value="L,D-transpeptidase catalytic domain-like"/>
    <property type="match status" value="1"/>
</dbReference>
<keyword evidence="5 6" id="KW-0961">Cell wall biogenesis/degradation</keyword>
<accession>A0A2T0B8V1</accession>
<evidence type="ECO:0000313" key="10">
    <source>
        <dbReference type="Proteomes" id="UP000239706"/>
    </source>
</evidence>
<dbReference type="RefSeq" id="WP_106062540.1">
    <property type="nucleotide sequence ID" value="NZ_PVXO01000007.1"/>
</dbReference>
<dbReference type="Gene3D" id="2.30.30.40">
    <property type="entry name" value="SH3 Domains"/>
    <property type="match status" value="1"/>
</dbReference>
<evidence type="ECO:0000256" key="4">
    <source>
        <dbReference type="ARBA" id="ARBA00022984"/>
    </source>
</evidence>
<dbReference type="PANTHER" id="PTHR30582">
    <property type="entry name" value="L,D-TRANSPEPTIDASE"/>
    <property type="match status" value="1"/>
</dbReference>
<dbReference type="PROSITE" id="PS52029">
    <property type="entry name" value="LD_TPASE"/>
    <property type="match status" value="1"/>
</dbReference>
<dbReference type="Proteomes" id="UP000239706">
    <property type="component" value="Unassembled WGS sequence"/>
</dbReference>
<dbReference type="UniPathway" id="UPA00219"/>
<dbReference type="CDD" id="cd16913">
    <property type="entry name" value="YkuD_like"/>
    <property type="match status" value="1"/>
</dbReference>
<reference evidence="9 10" key="1">
    <citation type="submission" date="2018-03" db="EMBL/GenBank/DDBJ databases">
        <title>Genome sequence of Clostridium liquoris DSM 100320.</title>
        <authorList>
            <person name="Poehlein A."/>
            <person name="Daniel R."/>
        </authorList>
    </citation>
    <scope>NUCLEOTIDE SEQUENCE [LARGE SCALE GENOMIC DNA]</scope>
    <source>
        <strain evidence="9 10">DSM 100320</strain>
    </source>
</reference>
<sequence>MRKDFKLAKLLLLTFICTSAVFSIPIKAYAANSLPKEEVGQTIDNKSEDNRVVIPPTENTILKNASIKLGNSPVYETILTPLLINSNYDGKVNYRVFLHSLDKDTWTDITEGYTMDRDGKETYQANILKIIPGSYEIIVFVKNANTEGSKSAKIEKYDIKYDDYKIEKFQCIKNGQPKLNVVLKNKSPLYEGNSQEIIVKTDGYYGLVQYRVWLYSNNTKKWTDITKYYGKEINSQEAYSVFTDKLSAGSYKLSIRVNKAESKGANTDNLGDYDDVKNIDISVAKKPIPIVQPKTPAAPKIEPMYVGNDNENTKIRIRKEASTNSAIAGHIYGSTQEVKALSKRGNFYYVQAKDYDTLNEVKGYIRSDYIKKVTPSNIYSIIVDISDQKVYVYKYGKLLQTFICSTGMDATPTPTGRYLIGGRGEYFGKEKGYICYNFVRINHDFLFHSVIHNLDGSINEEEYKKLGKKASHGCIRLPDPYAKWIYDNIPRNTLVVIQN</sequence>
<evidence type="ECO:0000256" key="6">
    <source>
        <dbReference type="PROSITE-ProRule" id="PRU01373"/>
    </source>
</evidence>
<feature type="domain" description="L,D-TPase catalytic" evidence="8">
    <location>
        <begin position="379"/>
        <end position="498"/>
    </location>
</feature>
<dbReference type="InterPro" id="IPR005490">
    <property type="entry name" value="LD_TPept_cat_dom"/>
</dbReference>
<evidence type="ECO:0000313" key="9">
    <source>
        <dbReference type="EMBL" id="PRR80328.1"/>
    </source>
</evidence>
<evidence type="ECO:0000256" key="7">
    <source>
        <dbReference type="SAM" id="SignalP"/>
    </source>
</evidence>
<dbReference type="GO" id="GO:0016740">
    <property type="term" value="F:transferase activity"/>
    <property type="evidence" value="ECO:0007669"/>
    <property type="project" value="UniProtKB-KW"/>
</dbReference>
<keyword evidence="4 6" id="KW-0573">Peptidoglycan synthesis</keyword>
<feature type="active site" description="Proton donor/acceptor" evidence="6">
    <location>
        <position position="448"/>
    </location>
</feature>
<keyword evidence="2 9" id="KW-0808">Transferase</keyword>
<keyword evidence="7" id="KW-0732">Signal</keyword>
<dbReference type="InterPro" id="IPR038063">
    <property type="entry name" value="Transpep_catalytic_dom"/>
</dbReference>
<comment type="caution">
    <text evidence="9">The sequence shown here is derived from an EMBL/GenBank/DDBJ whole genome shotgun (WGS) entry which is preliminary data.</text>
</comment>
<comment type="pathway">
    <text evidence="1 6">Cell wall biogenesis; peptidoglycan biosynthesis.</text>
</comment>
<organism evidence="9 10">
    <name type="scientific">Clostridium liquoris</name>
    <dbReference type="NCBI Taxonomy" id="1289519"/>
    <lineage>
        <taxon>Bacteria</taxon>
        <taxon>Bacillati</taxon>
        <taxon>Bacillota</taxon>
        <taxon>Clostridia</taxon>
        <taxon>Eubacteriales</taxon>
        <taxon>Clostridiaceae</taxon>
        <taxon>Clostridium</taxon>
    </lineage>
</organism>
<dbReference type="GO" id="GO:0008360">
    <property type="term" value="P:regulation of cell shape"/>
    <property type="evidence" value="ECO:0007669"/>
    <property type="project" value="UniProtKB-UniRule"/>
</dbReference>
<dbReference type="GO" id="GO:0005576">
    <property type="term" value="C:extracellular region"/>
    <property type="evidence" value="ECO:0007669"/>
    <property type="project" value="TreeGrafter"/>
</dbReference>